<proteinExistence type="predicted"/>
<keyword evidence="3" id="KW-1185">Reference proteome</keyword>
<gene>
    <name evidence="2" type="ORF">PROFUN_06096</name>
</gene>
<name>A0A2P6NPU3_9EUKA</name>
<protein>
    <submittedName>
        <fullName evidence="2">Uncharacterized protein</fullName>
    </submittedName>
</protein>
<dbReference type="EMBL" id="MDYQ01000037">
    <property type="protein sequence ID" value="PRP85974.1"/>
    <property type="molecule type" value="Genomic_DNA"/>
</dbReference>
<dbReference type="Proteomes" id="UP000241769">
    <property type="component" value="Unassembled WGS sequence"/>
</dbReference>
<evidence type="ECO:0000313" key="2">
    <source>
        <dbReference type="EMBL" id="PRP85974.1"/>
    </source>
</evidence>
<dbReference type="AlphaFoldDB" id="A0A2P6NPU3"/>
<keyword evidence="1" id="KW-0472">Membrane</keyword>
<reference evidence="2 3" key="1">
    <citation type="journal article" date="2018" name="Genome Biol. Evol.">
        <title>Multiple Roots of Fruiting Body Formation in Amoebozoa.</title>
        <authorList>
            <person name="Hillmann F."/>
            <person name="Forbes G."/>
            <person name="Novohradska S."/>
            <person name="Ferling I."/>
            <person name="Riege K."/>
            <person name="Groth M."/>
            <person name="Westermann M."/>
            <person name="Marz M."/>
            <person name="Spaller T."/>
            <person name="Winckler T."/>
            <person name="Schaap P."/>
            <person name="Glockner G."/>
        </authorList>
    </citation>
    <scope>NUCLEOTIDE SEQUENCE [LARGE SCALE GENOMIC DNA]</scope>
    <source>
        <strain evidence="2 3">Jena</strain>
    </source>
</reference>
<organism evidence="2 3">
    <name type="scientific">Planoprotostelium fungivorum</name>
    <dbReference type="NCBI Taxonomy" id="1890364"/>
    <lineage>
        <taxon>Eukaryota</taxon>
        <taxon>Amoebozoa</taxon>
        <taxon>Evosea</taxon>
        <taxon>Variosea</taxon>
        <taxon>Cavosteliida</taxon>
        <taxon>Cavosteliaceae</taxon>
        <taxon>Planoprotostelium</taxon>
    </lineage>
</organism>
<comment type="caution">
    <text evidence="2">The sequence shown here is derived from an EMBL/GenBank/DDBJ whole genome shotgun (WGS) entry which is preliminary data.</text>
</comment>
<sequence length="119" mass="13596">MILKSPNNRFLHRLLIVSPRGPPLPTSIVAIFSTSLSHPPYDLQQLEDVGDQRMSFDALLLVFLLALMVLEYLNTRTRTRDRNCCLRVQVLGEIKKVQPAWHYPMNNKSIASIVLKRGV</sequence>
<evidence type="ECO:0000313" key="3">
    <source>
        <dbReference type="Proteomes" id="UP000241769"/>
    </source>
</evidence>
<keyword evidence="1" id="KW-0812">Transmembrane</keyword>
<evidence type="ECO:0000256" key="1">
    <source>
        <dbReference type="SAM" id="Phobius"/>
    </source>
</evidence>
<accession>A0A2P6NPU3</accession>
<dbReference type="InParanoid" id="A0A2P6NPU3"/>
<keyword evidence="1" id="KW-1133">Transmembrane helix</keyword>
<feature type="transmembrane region" description="Helical" evidence="1">
    <location>
        <begin position="54"/>
        <end position="73"/>
    </location>
</feature>